<evidence type="ECO:0000313" key="2">
    <source>
        <dbReference type="Proteomes" id="UP000070444"/>
    </source>
</evidence>
<dbReference type="EMBL" id="KQ964512">
    <property type="protein sequence ID" value="KXN70125.1"/>
    <property type="molecule type" value="Genomic_DNA"/>
</dbReference>
<dbReference type="AlphaFoldDB" id="A0A137P543"/>
<protein>
    <submittedName>
        <fullName evidence="1">Uncharacterized protein</fullName>
    </submittedName>
</protein>
<dbReference type="Proteomes" id="UP000070444">
    <property type="component" value="Unassembled WGS sequence"/>
</dbReference>
<proteinExistence type="predicted"/>
<organism evidence="1 2">
    <name type="scientific">Conidiobolus coronatus (strain ATCC 28846 / CBS 209.66 / NRRL 28638)</name>
    <name type="common">Delacroixia coronata</name>
    <dbReference type="NCBI Taxonomy" id="796925"/>
    <lineage>
        <taxon>Eukaryota</taxon>
        <taxon>Fungi</taxon>
        <taxon>Fungi incertae sedis</taxon>
        <taxon>Zoopagomycota</taxon>
        <taxon>Entomophthoromycotina</taxon>
        <taxon>Entomophthoromycetes</taxon>
        <taxon>Entomophthorales</taxon>
        <taxon>Ancylistaceae</taxon>
        <taxon>Conidiobolus</taxon>
    </lineage>
</organism>
<keyword evidence="2" id="KW-1185">Reference proteome</keyword>
<name>A0A137P543_CONC2</name>
<accession>A0A137P543</accession>
<evidence type="ECO:0000313" key="1">
    <source>
        <dbReference type="EMBL" id="KXN70125.1"/>
    </source>
</evidence>
<sequence length="57" mass="6461">MYKLRCMVAGTNVEYLAATVKSTQLKRNLNVFHLMSLKIESSKLLGLILQFSGMKKL</sequence>
<gene>
    <name evidence="1" type="ORF">CONCODRAFT_78996</name>
</gene>
<reference evidence="1 2" key="1">
    <citation type="journal article" date="2015" name="Genome Biol. Evol.">
        <title>Phylogenomic analyses indicate that early fungi evolved digesting cell walls of algal ancestors of land plants.</title>
        <authorList>
            <person name="Chang Y."/>
            <person name="Wang S."/>
            <person name="Sekimoto S."/>
            <person name="Aerts A.L."/>
            <person name="Choi C."/>
            <person name="Clum A."/>
            <person name="LaButti K.M."/>
            <person name="Lindquist E.A."/>
            <person name="Yee Ngan C."/>
            <person name="Ohm R.A."/>
            <person name="Salamov A.A."/>
            <person name="Grigoriev I.V."/>
            <person name="Spatafora J.W."/>
            <person name="Berbee M.L."/>
        </authorList>
    </citation>
    <scope>NUCLEOTIDE SEQUENCE [LARGE SCALE GENOMIC DNA]</scope>
    <source>
        <strain evidence="1 2">NRRL 28638</strain>
    </source>
</reference>